<name>A0A1I8FIQ7_9PLAT</name>
<keyword evidence="1" id="KW-1185">Reference proteome</keyword>
<dbReference type="Proteomes" id="UP000095280">
    <property type="component" value="Unplaced"/>
</dbReference>
<sequence length="87" mass="9631">RTTCASSAVPIFDPMLVFWRQLLRLRGAPVRHSGPSEWSPALLAWCRMFTKMNCSPAACGCRLLQQLPTAGREMATRQNLSAVPVCL</sequence>
<evidence type="ECO:0000313" key="2">
    <source>
        <dbReference type="WBParaSite" id="maker-unitig_34633-snap-gene-0.7-mRNA-1"/>
    </source>
</evidence>
<proteinExistence type="predicted"/>
<dbReference type="AlphaFoldDB" id="A0A1I8FIQ7"/>
<dbReference type="WBParaSite" id="maker-unitig_34633-snap-gene-0.7-mRNA-1">
    <property type="protein sequence ID" value="maker-unitig_34633-snap-gene-0.7-mRNA-1"/>
    <property type="gene ID" value="maker-unitig_34633-snap-gene-0.7"/>
</dbReference>
<evidence type="ECO:0000313" key="1">
    <source>
        <dbReference type="Proteomes" id="UP000095280"/>
    </source>
</evidence>
<organism evidence="1 2">
    <name type="scientific">Macrostomum lignano</name>
    <dbReference type="NCBI Taxonomy" id="282301"/>
    <lineage>
        <taxon>Eukaryota</taxon>
        <taxon>Metazoa</taxon>
        <taxon>Spiralia</taxon>
        <taxon>Lophotrochozoa</taxon>
        <taxon>Platyhelminthes</taxon>
        <taxon>Rhabditophora</taxon>
        <taxon>Macrostomorpha</taxon>
        <taxon>Macrostomida</taxon>
        <taxon>Macrostomidae</taxon>
        <taxon>Macrostomum</taxon>
    </lineage>
</organism>
<reference evidence="2" key="1">
    <citation type="submission" date="2016-11" db="UniProtKB">
        <authorList>
            <consortium name="WormBaseParasite"/>
        </authorList>
    </citation>
    <scope>IDENTIFICATION</scope>
</reference>
<protein>
    <submittedName>
        <fullName evidence="2">Secreted protein</fullName>
    </submittedName>
</protein>
<accession>A0A1I8FIQ7</accession>